<dbReference type="Pfam" id="PF10850">
    <property type="entry name" value="DUF2653"/>
    <property type="match status" value="1"/>
</dbReference>
<comment type="caution">
    <text evidence="1">The sequence shown here is derived from an EMBL/GenBank/DDBJ whole genome shotgun (WGS) entry which is preliminary data.</text>
</comment>
<sequence>MEKITLSEQEVINALCYFHAKFKKVQPTDVEVELMYDDMAGFTAEAYLNGQMDFYNTVNFITAIRLYLDEKLNRDSISARIMLELHDDAGIIANIEW</sequence>
<keyword evidence="2" id="KW-1185">Reference proteome</keyword>
<protein>
    <submittedName>
        <fullName evidence="1">Uncharacterized protein DUF2653</fullName>
    </submittedName>
</protein>
<dbReference type="EMBL" id="QJTJ01000005">
    <property type="protein sequence ID" value="PYF07384.1"/>
    <property type="molecule type" value="Genomic_DNA"/>
</dbReference>
<dbReference type="Proteomes" id="UP000247416">
    <property type="component" value="Unassembled WGS sequence"/>
</dbReference>
<dbReference type="RefSeq" id="WP_107933450.1">
    <property type="nucleotide sequence ID" value="NZ_CP085009.1"/>
</dbReference>
<dbReference type="OrthoDB" id="2360753at2"/>
<evidence type="ECO:0000313" key="2">
    <source>
        <dbReference type="Proteomes" id="UP000247416"/>
    </source>
</evidence>
<dbReference type="AlphaFoldDB" id="A0A318TRZ6"/>
<accession>A0A318TRZ6</accession>
<name>A0A318TRZ6_9BACL</name>
<proteinExistence type="predicted"/>
<evidence type="ECO:0000313" key="1">
    <source>
        <dbReference type="EMBL" id="PYF07384.1"/>
    </source>
</evidence>
<dbReference type="InterPro" id="IPR020516">
    <property type="entry name" value="Uncharacterised_YxcD"/>
</dbReference>
<gene>
    <name evidence="1" type="ORF">BJ095_105174</name>
</gene>
<reference evidence="1 2" key="1">
    <citation type="submission" date="2018-06" db="EMBL/GenBank/DDBJ databases">
        <title>Genomic Encyclopedia of Archaeal and Bacterial Type Strains, Phase II (KMG-II): from individual species to whole genera.</title>
        <authorList>
            <person name="Goeker M."/>
        </authorList>
    </citation>
    <scope>NUCLEOTIDE SEQUENCE [LARGE SCALE GENOMIC DNA]</scope>
    <source>
        <strain evidence="1 2">KACC 16626</strain>
    </source>
</reference>
<organism evidence="1 2">
    <name type="scientific">Ureibacillus chungkukjangi</name>
    <dbReference type="NCBI Taxonomy" id="1202712"/>
    <lineage>
        <taxon>Bacteria</taxon>
        <taxon>Bacillati</taxon>
        <taxon>Bacillota</taxon>
        <taxon>Bacilli</taxon>
        <taxon>Bacillales</taxon>
        <taxon>Caryophanaceae</taxon>
        <taxon>Ureibacillus</taxon>
    </lineage>
</organism>